<sequence length="179" mass="20817">LILGETLVGLTDRHTSSVHEYRGSPQILQIWLMERLCVLAPVPFGVTFAPGGVTTRNRSWAGPSDRRLGYFERFVRERPIRWVVPWWGITTMTASTLYGSFRGYTVYSLERAIRIHPRRVLRQFGRVQKIPPQDTEVVEPELLTPGMVEDWSRRWADRTSWTVRGIPETTRVTDAYTKW</sequence>
<keyword evidence="2" id="KW-1185">Reference proteome</keyword>
<accession>A0AAW1M3A6</accession>
<feature type="non-terminal residue" evidence="1">
    <location>
        <position position="179"/>
    </location>
</feature>
<dbReference type="Proteomes" id="UP001443914">
    <property type="component" value="Unassembled WGS sequence"/>
</dbReference>
<evidence type="ECO:0000313" key="2">
    <source>
        <dbReference type="Proteomes" id="UP001443914"/>
    </source>
</evidence>
<protein>
    <submittedName>
        <fullName evidence="1">Uncharacterized protein</fullName>
    </submittedName>
</protein>
<feature type="non-terminal residue" evidence="1">
    <location>
        <position position="1"/>
    </location>
</feature>
<organism evidence="1 2">
    <name type="scientific">Saponaria officinalis</name>
    <name type="common">Common soapwort</name>
    <name type="synonym">Lychnis saponaria</name>
    <dbReference type="NCBI Taxonomy" id="3572"/>
    <lineage>
        <taxon>Eukaryota</taxon>
        <taxon>Viridiplantae</taxon>
        <taxon>Streptophyta</taxon>
        <taxon>Embryophyta</taxon>
        <taxon>Tracheophyta</taxon>
        <taxon>Spermatophyta</taxon>
        <taxon>Magnoliopsida</taxon>
        <taxon>eudicotyledons</taxon>
        <taxon>Gunneridae</taxon>
        <taxon>Pentapetalae</taxon>
        <taxon>Caryophyllales</taxon>
        <taxon>Caryophyllaceae</taxon>
        <taxon>Caryophylleae</taxon>
        <taxon>Saponaria</taxon>
    </lineage>
</organism>
<evidence type="ECO:0000313" key="1">
    <source>
        <dbReference type="EMBL" id="KAK9740315.1"/>
    </source>
</evidence>
<proteinExistence type="predicted"/>
<reference evidence="1" key="1">
    <citation type="submission" date="2024-03" db="EMBL/GenBank/DDBJ databases">
        <title>WGS assembly of Saponaria officinalis var. Norfolk2.</title>
        <authorList>
            <person name="Jenkins J."/>
            <person name="Shu S."/>
            <person name="Grimwood J."/>
            <person name="Barry K."/>
            <person name="Goodstein D."/>
            <person name="Schmutz J."/>
            <person name="Leebens-Mack J."/>
            <person name="Osbourn A."/>
        </authorList>
    </citation>
    <scope>NUCLEOTIDE SEQUENCE [LARGE SCALE GENOMIC DNA]</scope>
    <source>
        <strain evidence="1">JIC</strain>
    </source>
</reference>
<name>A0AAW1M3A6_SAPOF</name>
<comment type="caution">
    <text evidence="1">The sequence shown here is derived from an EMBL/GenBank/DDBJ whole genome shotgun (WGS) entry which is preliminary data.</text>
</comment>
<dbReference type="EMBL" id="JBDFQZ010000003">
    <property type="protein sequence ID" value="KAK9740315.1"/>
    <property type="molecule type" value="Genomic_DNA"/>
</dbReference>
<gene>
    <name evidence="1" type="ORF">RND81_03G025800</name>
</gene>
<dbReference type="AlphaFoldDB" id="A0AAW1M3A6"/>